<dbReference type="SUPFAM" id="SSF53756">
    <property type="entry name" value="UDP-Glycosyltransferase/glycogen phosphorylase"/>
    <property type="match status" value="2"/>
</dbReference>
<dbReference type="Gene3D" id="3.40.50.2000">
    <property type="entry name" value="Glycogen Phosphorylase B"/>
    <property type="match status" value="3"/>
</dbReference>
<feature type="domain" description="Glycosyltransferase subfamily 4-like N-terminal" evidence="1">
    <location>
        <begin position="617"/>
        <end position="730"/>
    </location>
</feature>
<dbReference type="OrthoDB" id="9807209at2"/>
<keyword evidence="3" id="KW-1185">Reference proteome</keyword>
<accession>A0A495V9Q7</accession>
<sequence>MLFKEISDFFQFIYDGFIMRVLIVTHAASFRADRIVSGNAVRAHYFGKGLLQNGIDVTFAYPKDLASDEELNESDAASSDLRFFESRSELHELIGEVKPQAILVGYWEFLEHFPDDYEIPLIADIIAPRILEALFQDHQDVNLHASKMLALYRKASRFICGTQRQRQFLMPWLILAGFDCRFGAPIDIIPISTEPLLPRRRANPTDPWVIVTGGVSWPWRMSQRYTDAIRATLAEASAMNGRLFMLSGGYVHESAADSESAVSANEDRQYDATLQHVGLLPYGDMERLFSEQCDIGIELSDYNIERDFSASFRSIEFLRCGLPVICNHTLELARQVDDYDAGWVIEGPHELPALLETISNNPLDYDRKSANAIRLVEERYHYLKTIVPLVEYLRDPKVPEKTDDWFFRGSEKLALDLYHQVSELDHQLRIRDKQIADLRRDGESLKAQLEDVLGSASWRLIQPVRNVARKLVTFKGLLLRAVASVYRRGWKRPGPREEFALESGRYALRAADSSRDRWFDRKGRYVAIVSREDVFPTNHGAAVKIERTAWGLSHFVDGVFLITADWGRYYEFRNGSATEKYFPLPIRLSGVSGMVFRKWLLRTGIPINEAYIYQALFDWGYFVRLMYIALRYRIVLYQAEFPAYAQACVWAKHLLRGKTLLVEHNVECDRIQTQYPEVSAQTYEWLRDQEVTLCNQVDKVIAVSQPDRDLLIGYGVAPDKVHVIPHGVDLGAFEKSYAFSLRDTYGVPADTRIILYHGIYSYAPNLESVRLLATEILPRLRLRGWKAKVFAIGPAAPLEAIDPDVVFTGSVDELAPYLKSGDLAVVPLQQGGGTRMKILEYFAASIPVVTTSKGVEGIPAENGSQILIEDTFDGMANAIIRLFEHPEEGTAMARRAKDIVERSDWKSIADQYLSLLE</sequence>
<organism evidence="2 3">
    <name type="scientific">Thiocapsa rosea</name>
    <dbReference type="NCBI Taxonomy" id="69360"/>
    <lineage>
        <taxon>Bacteria</taxon>
        <taxon>Pseudomonadati</taxon>
        <taxon>Pseudomonadota</taxon>
        <taxon>Gammaproteobacteria</taxon>
        <taxon>Chromatiales</taxon>
        <taxon>Chromatiaceae</taxon>
        <taxon>Thiocapsa</taxon>
    </lineage>
</organism>
<dbReference type="GO" id="GO:0016757">
    <property type="term" value="F:glycosyltransferase activity"/>
    <property type="evidence" value="ECO:0007669"/>
    <property type="project" value="TreeGrafter"/>
</dbReference>
<evidence type="ECO:0000313" key="2">
    <source>
        <dbReference type="EMBL" id="RKT44518.1"/>
    </source>
</evidence>
<dbReference type="Pfam" id="PF13692">
    <property type="entry name" value="Glyco_trans_1_4"/>
    <property type="match status" value="1"/>
</dbReference>
<dbReference type="Proteomes" id="UP000274556">
    <property type="component" value="Unassembled WGS sequence"/>
</dbReference>
<dbReference type="PANTHER" id="PTHR12526">
    <property type="entry name" value="GLYCOSYLTRANSFERASE"/>
    <property type="match status" value="1"/>
</dbReference>
<evidence type="ECO:0000313" key="3">
    <source>
        <dbReference type="Proteomes" id="UP000274556"/>
    </source>
</evidence>
<name>A0A495V9Q7_9GAMM</name>
<dbReference type="PANTHER" id="PTHR12526:SF600">
    <property type="entry name" value="GLYCOSYL TRANSFERASE GROUP 1"/>
    <property type="match status" value="1"/>
</dbReference>
<gene>
    <name evidence="2" type="ORF">BDD21_1903</name>
</gene>
<dbReference type="EMBL" id="RBXL01000001">
    <property type="protein sequence ID" value="RKT44518.1"/>
    <property type="molecule type" value="Genomic_DNA"/>
</dbReference>
<protein>
    <submittedName>
        <fullName evidence="2">Glycosyltransferase involved in cell wall biosynthesis</fullName>
    </submittedName>
</protein>
<dbReference type="CDD" id="cd03801">
    <property type="entry name" value="GT4_PimA-like"/>
    <property type="match status" value="1"/>
</dbReference>
<dbReference type="AlphaFoldDB" id="A0A495V9Q7"/>
<dbReference type="Pfam" id="PF13439">
    <property type="entry name" value="Glyco_transf_4"/>
    <property type="match status" value="1"/>
</dbReference>
<reference evidence="2 3" key="1">
    <citation type="submission" date="2018-10" db="EMBL/GenBank/DDBJ databases">
        <title>Genomic Encyclopedia of Archaeal and Bacterial Type Strains, Phase II (KMG-II): from individual species to whole genera.</title>
        <authorList>
            <person name="Goeker M."/>
        </authorList>
    </citation>
    <scope>NUCLEOTIDE SEQUENCE [LARGE SCALE GENOMIC DNA]</scope>
    <source>
        <strain evidence="2 3">DSM 235</strain>
    </source>
</reference>
<dbReference type="InterPro" id="IPR028098">
    <property type="entry name" value="Glyco_trans_4-like_N"/>
</dbReference>
<comment type="caution">
    <text evidence="2">The sequence shown here is derived from an EMBL/GenBank/DDBJ whole genome shotgun (WGS) entry which is preliminary data.</text>
</comment>
<proteinExistence type="predicted"/>
<evidence type="ECO:0000259" key="1">
    <source>
        <dbReference type="Pfam" id="PF13439"/>
    </source>
</evidence>
<keyword evidence="2" id="KW-0808">Transferase</keyword>